<accession>A0A1Y1YVQ9</accession>
<evidence type="ECO:0000313" key="2">
    <source>
        <dbReference type="EMBL" id="ORY02120.1"/>
    </source>
</evidence>
<dbReference type="EMBL" id="MCFE01000061">
    <property type="protein sequence ID" value="ORY02120.1"/>
    <property type="molecule type" value="Genomic_DNA"/>
</dbReference>
<name>A0A1Y1YVQ9_9FUNG</name>
<feature type="compositionally biased region" description="Basic residues" evidence="1">
    <location>
        <begin position="44"/>
        <end position="55"/>
    </location>
</feature>
<proteinExistence type="predicted"/>
<evidence type="ECO:0000256" key="1">
    <source>
        <dbReference type="SAM" id="MobiDB-lite"/>
    </source>
</evidence>
<dbReference type="Proteomes" id="UP000193498">
    <property type="component" value="Unassembled WGS sequence"/>
</dbReference>
<feature type="region of interest" description="Disordered" evidence="1">
    <location>
        <begin position="156"/>
        <end position="176"/>
    </location>
</feature>
<comment type="caution">
    <text evidence="2">The sequence shown here is derived from an EMBL/GenBank/DDBJ whole genome shotgun (WGS) entry which is preliminary data.</text>
</comment>
<reference evidence="2 3" key="1">
    <citation type="submission" date="2016-07" db="EMBL/GenBank/DDBJ databases">
        <title>Pervasive Adenine N6-methylation of Active Genes in Fungi.</title>
        <authorList>
            <consortium name="DOE Joint Genome Institute"/>
            <person name="Mondo S.J."/>
            <person name="Dannebaum R.O."/>
            <person name="Kuo R.C."/>
            <person name="Labutti K."/>
            <person name="Haridas S."/>
            <person name="Kuo A."/>
            <person name="Salamov A."/>
            <person name="Ahrendt S.R."/>
            <person name="Lipzen A."/>
            <person name="Sullivan W."/>
            <person name="Andreopoulos W.B."/>
            <person name="Clum A."/>
            <person name="Lindquist E."/>
            <person name="Daum C."/>
            <person name="Ramamoorthy G.K."/>
            <person name="Gryganskyi A."/>
            <person name="Culley D."/>
            <person name="Magnuson J.K."/>
            <person name="James T.Y."/>
            <person name="O'Malley M.A."/>
            <person name="Stajich J.E."/>
            <person name="Spatafora J.W."/>
            <person name="Visel A."/>
            <person name="Grigoriev I.V."/>
        </authorList>
    </citation>
    <scope>NUCLEOTIDE SEQUENCE [LARGE SCALE GENOMIC DNA]</scope>
    <source>
        <strain evidence="2 3">CBS 931.73</strain>
    </source>
</reference>
<feature type="non-terminal residue" evidence="2">
    <location>
        <position position="176"/>
    </location>
</feature>
<dbReference type="InParanoid" id="A0A1Y1YVQ9"/>
<evidence type="ECO:0000313" key="3">
    <source>
        <dbReference type="Proteomes" id="UP000193498"/>
    </source>
</evidence>
<dbReference type="AlphaFoldDB" id="A0A1Y1YVQ9"/>
<feature type="compositionally biased region" description="Polar residues" evidence="1">
    <location>
        <begin position="58"/>
        <end position="70"/>
    </location>
</feature>
<sequence length="176" mass="19373">MYVPPKLFRKSIEAVFNSKAVNANTNIPRFKPSQSEDEPELRPLRKRRRRGKRRKGENQCSEEVQASYSKNEAGAASGISHSSIQQTPDGYTHNVSDKQGDLSSIPASGCLGTENNGFIPNTSVCAAGLKRKFQLEVTEPFPVKYARTESSLSEKLASSNKTSHTKSVKKPTAIVF</sequence>
<organism evidence="2 3">
    <name type="scientific">Basidiobolus meristosporus CBS 931.73</name>
    <dbReference type="NCBI Taxonomy" id="1314790"/>
    <lineage>
        <taxon>Eukaryota</taxon>
        <taxon>Fungi</taxon>
        <taxon>Fungi incertae sedis</taxon>
        <taxon>Zoopagomycota</taxon>
        <taxon>Entomophthoromycotina</taxon>
        <taxon>Basidiobolomycetes</taxon>
        <taxon>Basidiobolales</taxon>
        <taxon>Basidiobolaceae</taxon>
        <taxon>Basidiobolus</taxon>
    </lineage>
</organism>
<gene>
    <name evidence="2" type="ORF">K493DRAFT_312191</name>
</gene>
<feature type="region of interest" description="Disordered" evidence="1">
    <location>
        <begin position="24"/>
        <end position="99"/>
    </location>
</feature>
<keyword evidence="3" id="KW-1185">Reference proteome</keyword>
<protein>
    <submittedName>
        <fullName evidence="2">Uncharacterized protein</fullName>
    </submittedName>
</protein>
<feature type="compositionally biased region" description="Low complexity" evidence="1">
    <location>
        <begin position="73"/>
        <end position="84"/>
    </location>
</feature>